<evidence type="ECO:0000313" key="1">
    <source>
        <dbReference type="EMBL" id="QTA81095.1"/>
    </source>
</evidence>
<organism evidence="1 2">
    <name type="scientific">Desulfonema limicola</name>
    <dbReference type="NCBI Taxonomy" id="45656"/>
    <lineage>
        <taxon>Bacteria</taxon>
        <taxon>Pseudomonadati</taxon>
        <taxon>Thermodesulfobacteriota</taxon>
        <taxon>Desulfobacteria</taxon>
        <taxon>Desulfobacterales</taxon>
        <taxon>Desulfococcaceae</taxon>
        <taxon>Desulfonema</taxon>
    </lineage>
</organism>
<dbReference type="KEGG" id="dli:dnl_34210"/>
<dbReference type="AlphaFoldDB" id="A0A975B9L5"/>
<sequence>MFCIAFRNWYFVSIPYRELSFSCSTLILWLFGKDFGVYMRVVYFARIKLGGLIIFFECSWF</sequence>
<gene>
    <name evidence="1" type="ORF">dnl_34210</name>
</gene>
<accession>A0A975B9L5</accession>
<protein>
    <submittedName>
        <fullName evidence="1">Uncharacterized protein</fullName>
    </submittedName>
</protein>
<proteinExistence type="predicted"/>
<keyword evidence="2" id="KW-1185">Reference proteome</keyword>
<name>A0A975B9L5_9BACT</name>
<reference evidence="1" key="1">
    <citation type="journal article" date="2021" name="Microb. Physiol.">
        <title>Proteogenomic Insights into the Physiology of Marine, Sulfate-Reducing, Filamentous Desulfonema limicola and Desulfonema magnum.</title>
        <authorList>
            <person name="Schnaars V."/>
            <person name="Wohlbrand L."/>
            <person name="Scheve S."/>
            <person name="Hinrichs C."/>
            <person name="Reinhardt R."/>
            <person name="Rabus R."/>
        </authorList>
    </citation>
    <scope>NUCLEOTIDE SEQUENCE</scope>
    <source>
        <strain evidence="1">5ac10</strain>
    </source>
</reference>
<evidence type="ECO:0000313" key="2">
    <source>
        <dbReference type="Proteomes" id="UP000663720"/>
    </source>
</evidence>
<dbReference type="Proteomes" id="UP000663720">
    <property type="component" value="Chromosome"/>
</dbReference>
<dbReference type="EMBL" id="CP061799">
    <property type="protein sequence ID" value="QTA81095.1"/>
    <property type="molecule type" value="Genomic_DNA"/>
</dbReference>